<dbReference type="eggNOG" id="COG0768">
    <property type="taxonomic scope" value="Bacteria"/>
</dbReference>
<gene>
    <name evidence="5" type="ORF">JonanDRAFT_1132</name>
</gene>
<comment type="subcellular location">
    <subcellularLocation>
        <location evidence="1">Membrane</location>
    </subcellularLocation>
</comment>
<feature type="domain" description="Penicillin-binding protein dimerisation" evidence="4">
    <location>
        <begin position="69"/>
        <end position="171"/>
    </location>
</feature>
<dbReference type="SUPFAM" id="SSF56601">
    <property type="entry name" value="beta-lactamase/transpeptidase-like"/>
    <property type="match status" value="1"/>
</dbReference>
<feature type="domain" description="Penicillin-binding protein transpeptidase" evidence="3">
    <location>
        <begin position="249"/>
        <end position="557"/>
    </location>
</feature>
<dbReference type="Proteomes" id="UP000003806">
    <property type="component" value="Chromosome"/>
</dbReference>
<dbReference type="Pfam" id="PF00905">
    <property type="entry name" value="Transpeptidase"/>
    <property type="match status" value="1"/>
</dbReference>
<evidence type="ECO:0000256" key="2">
    <source>
        <dbReference type="ARBA" id="ARBA00023136"/>
    </source>
</evidence>
<dbReference type="GO" id="GO:0008658">
    <property type="term" value="F:penicillin binding"/>
    <property type="evidence" value="ECO:0007669"/>
    <property type="project" value="InterPro"/>
</dbReference>
<dbReference type="AlphaFoldDB" id="H0ULE0"/>
<keyword evidence="2" id="KW-0472">Membrane</keyword>
<dbReference type="InterPro" id="IPR005311">
    <property type="entry name" value="PBP_dimer"/>
</dbReference>
<dbReference type="GO" id="GO:0005886">
    <property type="term" value="C:plasma membrane"/>
    <property type="evidence" value="ECO:0007669"/>
    <property type="project" value="TreeGrafter"/>
</dbReference>
<dbReference type="Gene3D" id="3.90.1310.10">
    <property type="entry name" value="Penicillin-binding protein 2a (Domain 2)"/>
    <property type="match status" value="1"/>
</dbReference>
<dbReference type="Gene3D" id="3.40.710.10">
    <property type="entry name" value="DD-peptidase/beta-lactamase superfamily"/>
    <property type="match status" value="1"/>
</dbReference>
<evidence type="ECO:0000313" key="5">
    <source>
        <dbReference type="EMBL" id="EHM13499.1"/>
    </source>
</evidence>
<keyword evidence="6" id="KW-1185">Reference proteome</keyword>
<dbReference type="GO" id="GO:0051301">
    <property type="term" value="P:cell division"/>
    <property type="evidence" value="ECO:0007669"/>
    <property type="project" value="UniProtKB-KW"/>
</dbReference>
<proteinExistence type="predicted"/>
<keyword evidence="5" id="KW-0131">Cell cycle</keyword>
<dbReference type="SUPFAM" id="SSF56519">
    <property type="entry name" value="Penicillin binding protein dimerisation domain"/>
    <property type="match status" value="1"/>
</dbReference>
<accession>H0ULE0</accession>
<dbReference type="GO" id="GO:0071555">
    <property type="term" value="P:cell wall organization"/>
    <property type="evidence" value="ECO:0007669"/>
    <property type="project" value="TreeGrafter"/>
</dbReference>
<name>H0ULE0_9BACT</name>
<evidence type="ECO:0000313" key="6">
    <source>
        <dbReference type="Proteomes" id="UP000003806"/>
    </source>
</evidence>
<evidence type="ECO:0000259" key="4">
    <source>
        <dbReference type="Pfam" id="PF03717"/>
    </source>
</evidence>
<dbReference type="PANTHER" id="PTHR30627:SF1">
    <property type="entry name" value="PEPTIDOGLYCAN D,D-TRANSPEPTIDASE FTSI"/>
    <property type="match status" value="1"/>
</dbReference>
<organism evidence="5 6">
    <name type="scientific">Jonquetella anthropi DSM 22815</name>
    <dbReference type="NCBI Taxonomy" id="885272"/>
    <lineage>
        <taxon>Bacteria</taxon>
        <taxon>Thermotogati</taxon>
        <taxon>Synergistota</taxon>
        <taxon>Synergistia</taxon>
        <taxon>Synergistales</taxon>
        <taxon>Dethiosulfovibrionaceae</taxon>
        <taxon>Jonquetella</taxon>
    </lineage>
</organism>
<dbReference type="RefSeq" id="WP_008523121.1">
    <property type="nucleotide sequence ID" value="NZ_CM001376.1"/>
</dbReference>
<protein>
    <submittedName>
        <fullName evidence="5">Cell division protein FtsI/penicillin-binding protein 2</fullName>
    </submittedName>
</protein>
<dbReference type="PANTHER" id="PTHR30627">
    <property type="entry name" value="PEPTIDOGLYCAN D,D-TRANSPEPTIDASE"/>
    <property type="match status" value="1"/>
</dbReference>
<reference evidence="5 6" key="1">
    <citation type="submission" date="2011-11" db="EMBL/GenBank/DDBJ databases">
        <title>The Noncontiguous Finished genome of Jonquetella anthropi DSM 22815.</title>
        <authorList>
            <consortium name="US DOE Joint Genome Institute (JGI-PGF)"/>
            <person name="Lucas S."/>
            <person name="Copeland A."/>
            <person name="Lapidus A."/>
            <person name="Glavina del Rio T."/>
            <person name="Dalin E."/>
            <person name="Tice H."/>
            <person name="Bruce D."/>
            <person name="Goodwin L."/>
            <person name="Pitluck S."/>
            <person name="Peters L."/>
            <person name="Mikhailova N."/>
            <person name="Held B."/>
            <person name="Kyrpides N."/>
            <person name="Mavromatis K."/>
            <person name="Ivanova N."/>
            <person name="Markowitz V."/>
            <person name="Cheng J.-F."/>
            <person name="Hugenholtz P."/>
            <person name="Woyke T."/>
            <person name="Wu D."/>
            <person name="Gronow S."/>
            <person name="Wellnitz S."/>
            <person name="Brambilla E."/>
            <person name="Klenk H.-P."/>
            <person name="Eisen J.A."/>
        </authorList>
    </citation>
    <scope>NUCLEOTIDE SEQUENCE [LARGE SCALE GENOMIC DNA]</scope>
    <source>
        <strain evidence="5 6">DSM 22815</strain>
    </source>
</reference>
<dbReference type="InterPro" id="IPR012338">
    <property type="entry name" value="Beta-lactam/transpept-like"/>
</dbReference>
<evidence type="ECO:0000256" key="1">
    <source>
        <dbReference type="ARBA" id="ARBA00004370"/>
    </source>
</evidence>
<evidence type="ECO:0000259" key="3">
    <source>
        <dbReference type="Pfam" id="PF00905"/>
    </source>
</evidence>
<keyword evidence="5" id="KW-0132">Cell division</keyword>
<dbReference type="HOGENOM" id="CLU_009289_6_0_0"/>
<dbReference type="EMBL" id="CM001376">
    <property type="protein sequence ID" value="EHM13499.1"/>
    <property type="molecule type" value="Genomic_DNA"/>
</dbReference>
<dbReference type="STRING" id="885272.JonanDRAFT_1132"/>
<sequence length="566" mass="63008">MELRRLGLPSEPERGKRLTFSQRLEWLCLFGILGLLVFRVVNVQLYPDPRTLSQLTGQYRQTVRRSLDRAAVYDRSGAPLAMSVPAWSVFLDPGVEGWDGSRLKQLAPFLDKKMLSQLSKPLTKRFYWLKRYLTEEQAEEIRQAGGKGVFVRSERKRVYPKGKIFSHLLGFCDNDSWGLSGIELTWNNVLYIPERSLVNYRGARPLSEPTEEDPTQEQGLYLTVDSQVQYALEEFLGQAAVQNKVKWAAAVCLHSSTGEVLGMASWPSFDPNVRSTFLHPEALRNNVISRVYEPGSTFKPIMVGIALENGAIKTNSAFRCPARIQIADAVMSDATPKDNGTLSVDQILEKSSNVGMAQIGMRCDPYKTHSDMKNWGIERQTGIMLSGEESGLLRSPEQWYGVIPANVAIGQGFALTPLQLVTAFNAIVNGGVLMRPFIVQRAVDAQGNEVVLQKPQEITRVLSSRTARWLRTVLRQVVTQGTGKGANSSLVPIAAKTGTAQVADKGVYVKGRYNASMIGFWPSDRPEYTMLIVLGDVTGQRYYGGQIVAPVFKNIVEEIMRLKGQI</sequence>
<dbReference type="Pfam" id="PF03717">
    <property type="entry name" value="PBP_dimer"/>
    <property type="match status" value="1"/>
</dbReference>
<dbReference type="InterPro" id="IPR001460">
    <property type="entry name" value="PCN-bd_Tpept"/>
</dbReference>
<dbReference type="OrthoDB" id="9770103at2"/>
<dbReference type="Gene3D" id="3.30.450.330">
    <property type="match status" value="1"/>
</dbReference>
<dbReference type="InterPro" id="IPR036138">
    <property type="entry name" value="PBP_dimer_sf"/>
</dbReference>
<dbReference type="InterPro" id="IPR050515">
    <property type="entry name" value="Beta-lactam/transpept"/>
</dbReference>